<dbReference type="GO" id="GO:0090071">
    <property type="term" value="P:negative regulation of ribosome biogenesis"/>
    <property type="evidence" value="ECO:0007669"/>
    <property type="project" value="UniProtKB-UniRule"/>
</dbReference>
<comment type="similarity">
    <text evidence="1 2">Belongs to the Iojap/RsfS family.</text>
</comment>
<keyword evidence="2" id="KW-0963">Cytoplasm</keyword>
<comment type="subunit">
    <text evidence="2">Interacts with ribosomal protein uL14 (rplN).</text>
</comment>
<name>B0TBV4_HELMI</name>
<accession>B0TBV4</accession>
<keyword evidence="4" id="KW-1185">Reference proteome</keyword>
<reference evidence="3 4" key="1">
    <citation type="journal article" date="2008" name="J. Bacteriol.">
        <title>The genome of Heliobacterium modesticaldum, a phototrophic representative of the Firmicutes containing the simplest photosynthetic apparatus.</title>
        <authorList>
            <person name="Sattley W.M."/>
            <person name="Madigan M.T."/>
            <person name="Swingley W.D."/>
            <person name="Cheung P.C."/>
            <person name="Clocksin K.M."/>
            <person name="Conrad A.L."/>
            <person name="Dejesa L.C."/>
            <person name="Honchak B.M."/>
            <person name="Jung D.O."/>
            <person name="Karbach L.E."/>
            <person name="Kurdoglu A."/>
            <person name="Lahiri S."/>
            <person name="Mastrian S.D."/>
            <person name="Page L.E."/>
            <person name="Taylor H.L."/>
            <person name="Wang Z.T."/>
            <person name="Raymond J."/>
            <person name="Chen M."/>
            <person name="Blankenship R.E."/>
            <person name="Touchman J.W."/>
        </authorList>
    </citation>
    <scope>NUCLEOTIDE SEQUENCE [LARGE SCALE GENOMIC DNA]</scope>
    <source>
        <strain evidence="4">ATCC 51547 / Ice1</strain>
    </source>
</reference>
<dbReference type="STRING" id="498761.HM1_2698"/>
<dbReference type="PANTHER" id="PTHR21043:SF0">
    <property type="entry name" value="MITOCHONDRIAL ASSEMBLY OF RIBOSOMAL LARGE SUBUNIT PROTEIN 1"/>
    <property type="match status" value="1"/>
</dbReference>
<evidence type="ECO:0000313" key="3">
    <source>
        <dbReference type="EMBL" id="ABZ85227.1"/>
    </source>
</evidence>
<evidence type="ECO:0000313" key="4">
    <source>
        <dbReference type="Proteomes" id="UP000008550"/>
    </source>
</evidence>
<dbReference type="SUPFAM" id="SSF81301">
    <property type="entry name" value="Nucleotidyltransferase"/>
    <property type="match status" value="1"/>
</dbReference>
<protein>
    <recommendedName>
        <fullName evidence="2">Ribosomal silencing factor RsfS</fullName>
    </recommendedName>
</protein>
<dbReference type="KEGG" id="hmo:HM1_2698"/>
<dbReference type="InterPro" id="IPR004394">
    <property type="entry name" value="Iojap/RsfS/C7orf30"/>
</dbReference>
<evidence type="ECO:0000256" key="1">
    <source>
        <dbReference type="ARBA" id="ARBA00010574"/>
    </source>
</evidence>
<dbReference type="GO" id="GO:0005737">
    <property type="term" value="C:cytoplasm"/>
    <property type="evidence" value="ECO:0007669"/>
    <property type="project" value="UniProtKB-SubCell"/>
</dbReference>
<comment type="function">
    <text evidence="2">Functions as a ribosomal silencing factor. Interacts with ribosomal protein uL14 (rplN), blocking formation of intersubunit bridge B8. Prevents association of the 30S and 50S ribosomal subunits and the formation of functional ribosomes, thus repressing translation.</text>
</comment>
<dbReference type="HAMAP" id="MF_01477">
    <property type="entry name" value="Iojap_RsfS"/>
    <property type="match status" value="1"/>
</dbReference>
<dbReference type="RefSeq" id="WP_012283712.1">
    <property type="nucleotide sequence ID" value="NC_010337.2"/>
</dbReference>
<dbReference type="EMBL" id="CP000930">
    <property type="protein sequence ID" value="ABZ85227.1"/>
    <property type="molecule type" value="Genomic_DNA"/>
</dbReference>
<keyword evidence="2" id="KW-0810">Translation regulation</keyword>
<comment type="subcellular location">
    <subcellularLocation>
        <location evidence="2">Cytoplasm</location>
    </subcellularLocation>
</comment>
<dbReference type="AlphaFoldDB" id="B0TBV4"/>
<dbReference type="GO" id="GO:0017148">
    <property type="term" value="P:negative regulation of translation"/>
    <property type="evidence" value="ECO:0007669"/>
    <property type="project" value="UniProtKB-UniRule"/>
</dbReference>
<dbReference type="PANTHER" id="PTHR21043">
    <property type="entry name" value="IOJAP SUPERFAMILY ORTHOLOG"/>
    <property type="match status" value="1"/>
</dbReference>
<gene>
    <name evidence="2" type="primary">rsfS</name>
    <name evidence="3" type="ORF">HM1_2698</name>
</gene>
<dbReference type="eggNOG" id="COG0799">
    <property type="taxonomic scope" value="Bacteria"/>
</dbReference>
<dbReference type="NCBIfam" id="TIGR00090">
    <property type="entry name" value="rsfS_iojap_ybeB"/>
    <property type="match status" value="1"/>
</dbReference>
<sequence>MGQDSKATAIAIAEAAADKKAYDITLLDLRGKSNVTDYFVLCNGNSTPQVQAICMNIEEKLKDYGRHTLRVEGYRDGRWVLMDYGDVVVHIFRPETRDHYALERLWGDAPRAVEPNFGEFMQ</sequence>
<dbReference type="Pfam" id="PF02410">
    <property type="entry name" value="RsfS"/>
    <property type="match status" value="1"/>
</dbReference>
<proteinExistence type="inferred from homology"/>
<dbReference type="InterPro" id="IPR043519">
    <property type="entry name" value="NT_sf"/>
</dbReference>
<dbReference type="Gene3D" id="3.30.460.10">
    <property type="entry name" value="Beta Polymerase, domain 2"/>
    <property type="match status" value="1"/>
</dbReference>
<dbReference type="HOGENOM" id="CLU_092688_2_2_9"/>
<organism evidence="3 4">
    <name type="scientific">Heliobacterium modesticaldum (strain ATCC 51547 / Ice1)</name>
    <dbReference type="NCBI Taxonomy" id="498761"/>
    <lineage>
        <taxon>Bacteria</taxon>
        <taxon>Bacillati</taxon>
        <taxon>Bacillota</taxon>
        <taxon>Clostridia</taxon>
        <taxon>Eubacteriales</taxon>
        <taxon>Heliobacteriaceae</taxon>
        <taxon>Heliomicrobium</taxon>
    </lineage>
</organism>
<keyword evidence="2" id="KW-0678">Repressor</keyword>
<dbReference type="GO" id="GO:0042256">
    <property type="term" value="P:cytosolic ribosome assembly"/>
    <property type="evidence" value="ECO:0007669"/>
    <property type="project" value="UniProtKB-UniRule"/>
</dbReference>
<dbReference type="Proteomes" id="UP000008550">
    <property type="component" value="Chromosome"/>
</dbReference>
<evidence type="ECO:0000256" key="2">
    <source>
        <dbReference type="HAMAP-Rule" id="MF_01477"/>
    </source>
</evidence>
<dbReference type="GO" id="GO:0043023">
    <property type="term" value="F:ribosomal large subunit binding"/>
    <property type="evidence" value="ECO:0007669"/>
    <property type="project" value="TreeGrafter"/>
</dbReference>